<evidence type="ECO:0000256" key="2">
    <source>
        <dbReference type="ARBA" id="ARBA00004050"/>
    </source>
</evidence>
<evidence type="ECO:0000256" key="8">
    <source>
        <dbReference type="ARBA" id="ARBA00023004"/>
    </source>
</evidence>
<feature type="transmembrane region" description="Helical" evidence="10">
    <location>
        <begin position="12"/>
        <end position="33"/>
    </location>
</feature>
<keyword evidence="12" id="KW-1185">Reference proteome</keyword>
<keyword evidence="9 10" id="KW-0472">Membrane</keyword>
<keyword evidence="5 10" id="KW-0812">Transmembrane</keyword>
<evidence type="ECO:0000256" key="6">
    <source>
        <dbReference type="ARBA" id="ARBA00022723"/>
    </source>
</evidence>
<evidence type="ECO:0000256" key="10">
    <source>
        <dbReference type="SAM" id="Phobius"/>
    </source>
</evidence>
<evidence type="ECO:0000313" key="12">
    <source>
        <dbReference type="Proteomes" id="UP000494252"/>
    </source>
</evidence>
<dbReference type="RefSeq" id="WP_175163273.1">
    <property type="nucleotide sequence ID" value="NZ_CADIKI010000014.1"/>
</dbReference>
<comment type="function">
    <text evidence="2">Membrane-anchoring subunit of succinate dehydrogenase (SDH).</text>
</comment>
<evidence type="ECO:0000256" key="4">
    <source>
        <dbReference type="ARBA" id="ARBA00022617"/>
    </source>
</evidence>
<comment type="cofactor">
    <cofactor evidence="1">
        <name>heme</name>
        <dbReference type="ChEBI" id="CHEBI:30413"/>
    </cofactor>
</comment>
<evidence type="ECO:0000256" key="7">
    <source>
        <dbReference type="ARBA" id="ARBA00022989"/>
    </source>
</evidence>
<evidence type="ECO:0000256" key="1">
    <source>
        <dbReference type="ARBA" id="ARBA00001971"/>
    </source>
</evidence>
<proteinExistence type="predicted"/>
<protein>
    <recommendedName>
        <fullName evidence="13">Succinate dehydrogenase</fullName>
    </recommendedName>
</protein>
<reference evidence="11 12" key="1">
    <citation type="submission" date="2020-04" db="EMBL/GenBank/DDBJ databases">
        <authorList>
            <person name="De Canck E."/>
        </authorList>
    </citation>
    <scope>NUCLEOTIDE SEQUENCE [LARGE SCALE GENOMIC DNA]</scope>
    <source>
        <strain evidence="11 12">LMG 27177</strain>
    </source>
</reference>
<keyword evidence="8" id="KW-0408">Iron</keyword>
<dbReference type="Pfam" id="PF01127">
    <property type="entry name" value="Sdh_cyt"/>
    <property type="match status" value="1"/>
</dbReference>
<sequence>MNRTFDAWWLQRLSAMVLTLCVAIHLATMIWVVHGGLRAVDVIARLHGNVAWGLFYAIFVIAAALHVPVGLRRIADEWLNWRGVWAARASVLIGVGLALAGLRAVYGLIVGVPA</sequence>
<organism evidence="11 12">
    <name type="scientific">Paraburkholderia fynbosensis</name>
    <dbReference type="NCBI Taxonomy" id="1200993"/>
    <lineage>
        <taxon>Bacteria</taxon>
        <taxon>Pseudomonadati</taxon>
        <taxon>Pseudomonadota</taxon>
        <taxon>Betaproteobacteria</taxon>
        <taxon>Burkholderiales</taxon>
        <taxon>Burkholderiaceae</taxon>
        <taxon>Paraburkholderia</taxon>
    </lineage>
</organism>
<dbReference type="InterPro" id="IPR000701">
    <property type="entry name" value="SuccDH_FuR_B_TM-su"/>
</dbReference>
<feature type="transmembrane region" description="Helical" evidence="10">
    <location>
        <begin position="91"/>
        <end position="112"/>
    </location>
</feature>
<dbReference type="GO" id="GO:0016020">
    <property type="term" value="C:membrane"/>
    <property type="evidence" value="ECO:0007669"/>
    <property type="project" value="UniProtKB-SubCell"/>
</dbReference>
<dbReference type="SUPFAM" id="SSF81343">
    <property type="entry name" value="Fumarate reductase respiratory complex transmembrane subunits"/>
    <property type="match status" value="1"/>
</dbReference>
<evidence type="ECO:0000256" key="9">
    <source>
        <dbReference type="ARBA" id="ARBA00023136"/>
    </source>
</evidence>
<evidence type="ECO:0000256" key="3">
    <source>
        <dbReference type="ARBA" id="ARBA00004370"/>
    </source>
</evidence>
<dbReference type="Gene3D" id="1.20.1300.10">
    <property type="entry name" value="Fumarate reductase/succinate dehydrogenase, transmembrane subunit"/>
    <property type="match status" value="1"/>
</dbReference>
<dbReference type="GO" id="GO:0046872">
    <property type="term" value="F:metal ion binding"/>
    <property type="evidence" value="ECO:0007669"/>
    <property type="project" value="UniProtKB-KW"/>
</dbReference>
<keyword evidence="4" id="KW-0349">Heme</keyword>
<gene>
    <name evidence="11" type="ORF">LMG27177_04621</name>
</gene>
<evidence type="ECO:0008006" key="13">
    <source>
        <dbReference type="Google" id="ProtNLM"/>
    </source>
</evidence>
<dbReference type="EMBL" id="CADIKI010000014">
    <property type="protein sequence ID" value="CAB3799372.1"/>
    <property type="molecule type" value="Genomic_DNA"/>
</dbReference>
<evidence type="ECO:0000256" key="5">
    <source>
        <dbReference type="ARBA" id="ARBA00022692"/>
    </source>
</evidence>
<dbReference type="InterPro" id="IPR034804">
    <property type="entry name" value="SQR/QFR_C/D"/>
</dbReference>
<comment type="subcellular location">
    <subcellularLocation>
        <location evidence="3">Membrane</location>
    </subcellularLocation>
</comment>
<dbReference type="Proteomes" id="UP000494252">
    <property type="component" value="Unassembled WGS sequence"/>
</dbReference>
<name>A0A6J5GHZ8_9BURK</name>
<accession>A0A6J5GHZ8</accession>
<dbReference type="AlphaFoldDB" id="A0A6J5GHZ8"/>
<evidence type="ECO:0000313" key="11">
    <source>
        <dbReference type="EMBL" id="CAB3799372.1"/>
    </source>
</evidence>
<keyword evidence="6" id="KW-0479">Metal-binding</keyword>
<keyword evidence="7 10" id="KW-1133">Transmembrane helix</keyword>
<feature type="transmembrane region" description="Helical" evidence="10">
    <location>
        <begin position="53"/>
        <end position="71"/>
    </location>
</feature>